<accession>A0A2S2CMD6</accession>
<reference evidence="3" key="1">
    <citation type="submission" date="2018-05" db="EMBL/GenBank/DDBJ databases">
        <title>Azospirillum thermophila sp. nov., a novel isolated from hot spring.</title>
        <authorList>
            <person name="Zhao Z."/>
        </authorList>
    </citation>
    <scope>NUCLEOTIDE SEQUENCE [LARGE SCALE GENOMIC DNA]</scope>
    <source>
        <strain evidence="3">CFH 70021</strain>
    </source>
</reference>
<protein>
    <submittedName>
        <fullName evidence="2">Uncharacterized protein</fullName>
    </submittedName>
</protein>
<evidence type="ECO:0000256" key="1">
    <source>
        <dbReference type="SAM" id="MobiDB-lite"/>
    </source>
</evidence>
<feature type="compositionally biased region" description="Pro residues" evidence="1">
    <location>
        <begin position="59"/>
        <end position="71"/>
    </location>
</feature>
<gene>
    <name evidence="2" type="ORF">DEW08_05415</name>
</gene>
<dbReference type="AlphaFoldDB" id="A0A2S2CMD6"/>
<organism evidence="2 3">
    <name type="scientific">Azospirillum thermophilum</name>
    <dbReference type="NCBI Taxonomy" id="2202148"/>
    <lineage>
        <taxon>Bacteria</taxon>
        <taxon>Pseudomonadati</taxon>
        <taxon>Pseudomonadota</taxon>
        <taxon>Alphaproteobacteria</taxon>
        <taxon>Rhodospirillales</taxon>
        <taxon>Azospirillaceae</taxon>
        <taxon>Azospirillum</taxon>
    </lineage>
</organism>
<evidence type="ECO:0000313" key="2">
    <source>
        <dbReference type="EMBL" id="AWK85675.1"/>
    </source>
</evidence>
<dbReference type="Proteomes" id="UP000245629">
    <property type="component" value="Chromosome 1"/>
</dbReference>
<dbReference type="EMBL" id="CP029352">
    <property type="protein sequence ID" value="AWK85675.1"/>
    <property type="molecule type" value="Genomic_DNA"/>
</dbReference>
<name>A0A2S2CMD6_9PROT</name>
<dbReference type="KEGG" id="azz:DEW08_05415"/>
<evidence type="ECO:0000313" key="3">
    <source>
        <dbReference type="Proteomes" id="UP000245629"/>
    </source>
</evidence>
<proteinExistence type="predicted"/>
<sequence length="168" mass="17245">MAGTGAEIGATEPGAQTAAVAAKALACQGIRGSPAVGAGAAAVRFSARARSFSRRSTVLPPPIRPLPPRNPPRGTAVPAATGRPGPARRSPEDTAMPRLPAPLLCAALLPLLAACAGSEPITTAEVQCRNRADEAATDLYRDYVNRQVSQGLSGSLGWIHFRATQPDC</sequence>
<feature type="region of interest" description="Disordered" evidence="1">
    <location>
        <begin position="49"/>
        <end position="95"/>
    </location>
</feature>
<keyword evidence="3" id="KW-1185">Reference proteome</keyword>